<sequence length="610" mass="69610">MKVAVITCLLTKRNMDVDTRHYYLYAANLRFLIGICLFLISMFNDSAKLMAQRYNIEYSSSEEEEKSDLSKYFPAYLMTASDTSSIQLSIKTALEILIYEGYLNAKVEHLNWQDSLLSVTINKGKVYEWAYLDEGNVPEVLLSKAGFRERFYIQRPFKVKEIKNVFKKVIAISENSGYPFASIRFDSLGIEDNKVKAILNYDSGPVITYDSLIINADVPVKAAWLAKYLRITYGKSYNQKEVTRIAEKIEALPYLNLEQLPVITFQNDQARINLNLKYNKSNAIDGVVGFLPNAQNDGKLLVTGQFEMRLENLFRAGKSFQVEWQRLRPESQLLDLAVGYPNLFNTPINMNLGFNLLREDSTFINRNALIDFNYDKGRTKFGFFTELRSSRTFTSETIVNDSVADFNLTYYGLNYNYRNYSLNRAKRVGVNLGGSAAVGSKKIQENGLAFLDTAQSVSPKSIQYRLNLDFGYYFKMGRYLGLSQKISAGKLINRSKLYLNDLFRLGGLNTLRGFNENNFFASDYLLSNLQFEFYYAEESFLYLFYDQSFVNLQLSSANGNTSGYPYGIGAGLNLYTGKGHLNLAYALGHSDTQPLSLRLSKFHFGYVAKF</sequence>
<keyword evidence="1" id="KW-0812">Transmembrane</keyword>
<evidence type="ECO:0000313" key="3">
    <source>
        <dbReference type="Proteomes" id="UP000659388"/>
    </source>
</evidence>
<dbReference type="AlphaFoldDB" id="A0A937K0L5"/>
<evidence type="ECO:0000256" key="1">
    <source>
        <dbReference type="SAM" id="Phobius"/>
    </source>
</evidence>
<keyword evidence="1" id="KW-0472">Membrane</keyword>
<gene>
    <name evidence="2" type="ORF">JL102_16530</name>
</gene>
<accession>A0A937K0L5</accession>
<dbReference type="RefSeq" id="WP_202245728.1">
    <property type="nucleotide sequence ID" value="NZ_JAESIY010000009.1"/>
</dbReference>
<keyword evidence="1" id="KW-1133">Transmembrane helix</keyword>
<organism evidence="2 3">
    <name type="scientific">Fulvivirga sediminis</name>
    <dbReference type="NCBI Taxonomy" id="2803949"/>
    <lineage>
        <taxon>Bacteria</taxon>
        <taxon>Pseudomonadati</taxon>
        <taxon>Bacteroidota</taxon>
        <taxon>Cytophagia</taxon>
        <taxon>Cytophagales</taxon>
        <taxon>Fulvivirgaceae</taxon>
        <taxon>Fulvivirga</taxon>
    </lineage>
</organism>
<evidence type="ECO:0008006" key="4">
    <source>
        <dbReference type="Google" id="ProtNLM"/>
    </source>
</evidence>
<evidence type="ECO:0000313" key="2">
    <source>
        <dbReference type="EMBL" id="MBL3657759.1"/>
    </source>
</evidence>
<dbReference type="EMBL" id="JAESIY010000009">
    <property type="protein sequence ID" value="MBL3657759.1"/>
    <property type="molecule type" value="Genomic_DNA"/>
</dbReference>
<keyword evidence="3" id="KW-1185">Reference proteome</keyword>
<name>A0A937K0L5_9BACT</name>
<proteinExistence type="predicted"/>
<reference evidence="2" key="1">
    <citation type="submission" date="2021-01" db="EMBL/GenBank/DDBJ databases">
        <title>Fulvivirga kasyanovii gen. nov., sp nov., a novel member of the phylum Bacteroidetes isolated from seawater in a mussel farm.</title>
        <authorList>
            <person name="Zhao L.-H."/>
            <person name="Wang Z.-J."/>
        </authorList>
    </citation>
    <scope>NUCLEOTIDE SEQUENCE</scope>
    <source>
        <strain evidence="2">2943</strain>
    </source>
</reference>
<dbReference type="Gene3D" id="2.40.160.50">
    <property type="entry name" value="membrane protein fhac: a member of the omp85/tpsb transporter family"/>
    <property type="match status" value="1"/>
</dbReference>
<feature type="transmembrane region" description="Helical" evidence="1">
    <location>
        <begin position="22"/>
        <end position="43"/>
    </location>
</feature>
<comment type="caution">
    <text evidence="2">The sequence shown here is derived from an EMBL/GenBank/DDBJ whole genome shotgun (WGS) entry which is preliminary data.</text>
</comment>
<protein>
    <recommendedName>
        <fullName evidence="4">Bacterial surface antigen (D15) domain-containing protein</fullName>
    </recommendedName>
</protein>
<dbReference type="Proteomes" id="UP000659388">
    <property type="component" value="Unassembled WGS sequence"/>
</dbReference>